<gene>
    <name evidence="1" type="ORF">GTO87_05815</name>
</gene>
<evidence type="ECO:0000313" key="1">
    <source>
        <dbReference type="EMBL" id="QLL78158.1"/>
    </source>
</evidence>
<dbReference type="Proteomes" id="UP000510886">
    <property type="component" value="Chromosome"/>
</dbReference>
<dbReference type="KEGG" id="lsw:GTO87_05815"/>
<sequence length="123" mass="14960">MELEQDLITSVQRLEAKFGRRWWKNPDHKNDYSNIQRLLWLKEHNDNTRFIRSAQKPQYLYEFVNLKTGETSHYTRYEKILKEYTVTGKPLHEFVVGKKYMTVDEAYGFFKKHGYLLRKVLPE</sequence>
<proteinExistence type="predicted"/>
<organism evidence="1 2">
    <name type="scientific">Ligilactobacillus saerimneri</name>
    <dbReference type="NCBI Taxonomy" id="228229"/>
    <lineage>
        <taxon>Bacteria</taxon>
        <taxon>Bacillati</taxon>
        <taxon>Bacillota</taxon>
        <taxon>Bacilli</taxon>
        <taxon>Lactobacillales</taxon>
        <taxon>Lactobacillaceae</taxon>
        <taxon>Ligilactobacillus</taxon>
    </lineage>
</organism>
<dbReference type="RefSeq" id="WP_180848452.1">
    <property type="nucleotide sequence ID" value="NZ_CP047418.1"/>
</dbReference>
<accession>A0A7H9EKB4</accession>
<reference evidence="1 2" key="1">
    <citation type="submission" date="2020-01" db="EMBL/GenBank/DDBJ databases">
        <title>Complete and circular genome sequences of six lactobacillus isolates from horses.</title>
        <authorList>
            <person name="Hassan H.M."/>
        </authorList>
    </citation>
    <scope>NUCLEOTIDE SEQUENCE [LARGE SCALE GENOMIC DNA]</scope>
    <source>
        <strain evidence="1 2">1A</strain>
    </source>
</reference>
<protein>
    <submittedName>
        <fullName evidence="1">Uncharacterized protein</fullName>
    </submittedName>
</protein>
<name>A0A7H9EKB4_9LACO</name>
<dbReference type="EMBL" id="CP047418">
    <property type="protein sequence ID" value="QLL78158.1"/>
    <property type="molecule type" value="Genomic_DNA"/>
</dbReference>
<dbReference type="AlphaFoldDB" id="A0A7H9EKB4"/>
<evidence type="ECO:0000313" key="2">
    <source>
        <dbReference type="Proteomes" id="UP000510886"/>
    </source>
</evidence>